<dbReference type="AlphaFoldDB" id="A0A175YEF8"/>
<dbReference type="Gramene" id="KZM82029">
    <property type="protein sequence ID" value="KZM82029"/>
    <property type="gene ID" value="DCAR_029642"/>
</dbReference>
<feature type="compositionally biased region" description="Polar residues" evidence="7">
    <location>
        <begin position="199"/>
        <end position="220"/>
    </location>
</feature>
<dbReference type="PANTHER" id="PTHR16223:SF345">
    <property type="entry name" value="TRANSCRIPTION FACTOR BHLH130-LIKE"/>
    <property type="match status" value="1"/>
</dbReference>
<dbReference type="SUPFAM" id="SSF47459">
    <property type="entry name" value="HLH, helix-loop-helix DNA-binding domain"/>
    <property type="match status" value="1"/>
</dbReference>
<evidence type="ECO:0000313" key="9">
    <source>
        <dbReference type="Proteomes" id="UP000077755"/>
    </source>
</evidence>
<comment type="subcellular location">
    <subcellularLocation>
        <location evidence="1">Nucleus</location>
    </subcellularLocation>
</comment>
<organism evidence="8 9">
    <name type="scientific">Daucus carota subsp. sativus</name>
    <name type="common">Carrot</name>
    <dbReference type="NCBI Taxonomy" id="79200"/>
    <lineage>
        <taxon>Eukaryota</taxon>
        <taxon>Viridiplantae</taxon>
        <taxon>Streptophyta</taxon>
        <taxon>Embryophyta</taxon>
        <taxon>Tracheophyta</taxon>
        <taxon>Spermatophyta</taxon>
        <taxon>Magnoliopsida</taxon>
        <taxon>eudicotyledons</taxon>
        <taxon>Gunneridae</taxon>
        <taxon>Pentapetalae</taxon>
        <taxon>asterids</taxon>
        <taxon>campanulids</taxon>
        <taxon>Apiales</taxon>
        <taxon>Apiaceae</taxon>
        <taxon>Apioideae</taxon>
        <taxon>Scandiceae</taxon>
        <taxon>Daucinae</taxon>
        <taxon>Daucus</taxon>
        <taxon>Daucus sect. Daucus</taxon>
    </lineage>
</organism>
<evidence type="ECO:0000256" key="7">
    <source>
        <dbReference type="SAM" id="MobiDB-lite"/>
    </source>
</evidence>
<dbReference type="Gene3D" id="4.10.280.10">
    <property type="entry name" value="Helix-loop-helix DNA-binding domain"/>
    <property type="match status" value="1"/>
</dbReference>
<dbReference type="KEGG" id="dcr:108200569"/>
<evidence type="ECO:0000256" key="6">
    <source>
        <dbReference type="SAM" id="Coils"/>
    </source>
</evidence>
<protein>
    <submittedName>
        <fullName evidence="8">Uncharacterized protein</fullName>
    </submittedName>
</protein>
<name>A0A175YEF8_DAUCS</name>
<dbReference type="InterPro" id="IPR045843">
    <property type="entry name" value="IND-like"/>
</dbReference>
<dbReference type="EMBL" id="CP093351">
    <property type="protein sequence ID" value="WOH14636.1"/>
    <property type="molecule type" value="Genomic_DNA"/>
</dbReference>
<dbReference type="GO" id="GO:0000981">
    <property type="term" value="F:DNA-binding transcription factor activity, RNA polymerase II-specific"/>
    <property type="evidence" value="ECO:0007669"/>
    <property type="project" value="TreeGrafter"/>
</dbReference>
<dbReference type="Pfam" id="PF00010">
    <property type="entry name" value="HLH"/>
    <property type="match status" value="1"/>
</dbReference>
<reference evidence="8" key="1">
    <citation type="journal article" date="2016" name="Nat. Genet.">
        <title>A high-quality carrot genome assembly provides new insights into carotenoid accumulation and asterid genome evolution.</title>
        <authorList>
            <person name="Iorizzo M."/>
            <person name="Ellison S."/>
            <person name="Senalik D."/>
            <person name="Zeng P."/>
            <person name="Satapoomin P."/>
            <person name="Huang J."/>
            <person name="Bowman M."/>
            <person name="Iovene M."/>
            <person name="Sanseverino W."/>
            <person name="Cavagnaro P."/>
            <person name="Yildiz M."/>
            <person name="Macko-Podgorni A."/>
            <person name="Moranska E."/>
            <person name="Grzebelus E."/>
            <person name="Grzebelus D."/>
            <person name="Ashrafi H."/>
            <person name="Zheng Z."/>
            <person name="Cheng S."/>
            <person name="Spooner D."/>
            <person name="Van Deynze A."/>
            <person name="Simon P."/>
        </authorList>
    </citation>
    <scope>NUCLEOTIDE SEQUENCE</scope>
    <source>
        <tissue evidence="8">Leaf</tissue>
    </source>
</reference>
<dbReference type="PANTHER" id="PTHR16223">
    <property type="entry name" value="TRANSCRIPTION FACTOR BHLH83-RELATED"/>
    <property type="match status" value="1"/>
</dbReference>
<dbReference type="InterPro" id="IPR011598">
    <property type="entry name" value="bHLH_dom"/>
</dbReference>
<keyword evidence="3" id="KW-0238">DNA-binding</keyword>
<proteinExistence type="predicted"/>
<keyword evidence="5" id="KW-0539">Nucleus</keyword>
<evidence type="ECO:0000256" key="2">
    <source>
        <dbReference type="ARBA" id="ARBA00023015"/>
    </source>
</evidence>
<keyword evidence="4" id="KW-0804">Transcription</keyword>
<keyword evidence="9" id="KW-1185">Reference proteome</keyword>
<keyword evidence="6" id="KW-0175">Coiled coil</keyword>
<dbReference type="PROSITE" id="PS50888">
    <property type="entry name" value="BHLH"/>
    <property type="match status" value="1"/>
</dbReference>
<keyword evidence="2" id="KW-0805">Transcription regulation</keyword>
<feature type="region of interest" description="Disordered" evidence="7">
    <location>
        <begin position="199"/>
        <end position="226"/>
    </location>
</feature>
<accession>A0A175YEF8</accession>
<dbReference type="InterPro" id="IPR036638">
    <property type="entry name" value="HLH_DNA-bd_sf"/>
</dbReference>
<evidence type="ECO:0000256" key="5">
    <source>
        <dbReference type="ARBA" id="ARBA00023242"/>
    </source>
</evidence>
<reference evidence="8" key="2">
    <citation type="submission" date="2022-03" db="EMBL/GenBank/DDBJ databases">
        <title>Draft title - Genomic analysis of global carrot germplasm unveils the trajectory of domestication and the origin of high carotenoid orange carrot.</title>
        <authorList>
            <person name="Iorizzo M."/>
            <person name="Ellison S."/>
            <person name="Senalik D."/>
            <person name="Macko-Podgorni A."/>
            <person name="Grzebelus D."/>
            <person name="Bostan H."/>
            <person name="Rolling W."/>
            <person name="Curaba J."/>
            <person name="Simon P."/>
        </authorList>
    </citation>
    <scope>NUCLEOTIDE SEQUENCE</scope>
    <source>
        <tissue evidence="8">Leaf</tissue>
    </source>
</reference>
<dbReference type="Proteomes" id="UP000077755">
    <property type="component" value="Chromosome 9"/>
</dbReference>
<dbReference type="GO" id="GO:0000978">
    <property type="term" value="F:RNA polymerase II cis-regulatory region sequence-specific DNA binding"/>
    <property type="evidence" value="ECO:0007669"/>
    <property type="project" value="TreeGrafter"/>
</dbReference>
<dbReference type="OrthoDB" id="2019494at2759"/>
<evidence type="ECO:0000313" key="8">
    <source>
        <dbReference type="EMBL" id="WOH14636.1"/>
    </source>
</evidence>
<dbReference type="SMART" id="SM00353">
    <property type="entry name" value="HLH"/>
    <property type="match status" value="1"/>
</dbReference>
<dbReference type="FunFam" id="4.10.280.10:FF:000021">
    <property type="entry name" value="Transcription factor bHLH130 family"/>
    <property type="match status" value="1"/>
</dbReference>
<evidence type="ECO:0000256" key="1">
    <source>
        <dbReference type="ARBA" id="ARBA00004123"/>
    </source>
</evidence>
<evidence type="ECO:0000256" key="3">
    <source>
        <dbReference type="ARBA" id="ARBA00023125"/>
    </source>
</evidence>
<dbReference type="GO" id="GO:0005634">
    <property type="term" value="C:nucleus"/>
    <property type="evidence" value="ECO:0007669"/>
    <property type="project" value="UniProtKB-SubCell"/>
</dbReference>
<dbReference type="GO" id="GO:0046983">
    <property type="term" value="F:protein dimerization activity"/>
    <property type="evidence" value="ECO:0007669"/>
    <property type="project" value="InterPro"/>
</dbReference>
<dbReference type="OMA" id="CICSSKQ"/>
<gene>
    <name evidence="8" type="ORF">DCAR_0934156</name>
</gene>
<evidence type="ECO:0000256" key="4">
    <source>
        <dbReference type="ARBA" id="ARBA00023163"/>
    </source>
</evidence>
<feature type="coiled-coil region" evidence="6">
    <location>
        <begin position="329"/>
        <end position="356"/>
    </location>
</feature>
<sequence>MYTLTGSDSIPKELNNLFFSSNFNHKPENTSSYQGSSLSRYRSAPSSIFDILLDEVKIDDLKYGGDLKQEVVDLDGSDFFNVPDMGYVISGQDSGVSSGDKAFSGLEELNQVKKNSGLIKQSSSPAGYLSNLVAEIEFGAMSNLGGNYDANKRTRTEVNTTASRLSNHVNFSSGSSSKSRFMPHTTENYNERIVTSCQQNGQLSSGQNRDWSGDSASTGLKRNRDGKVKMLSNINGLNNQSEASQHYSSGLLHQFSLPSTSSEMEKIENLLHFQQDSGVPCRTRAKRGFATHPRSIAERMRRTRISERMKKLQDLFPDMDKQANTADMLDLAVEYIKDLQKEVKTLNETRDRCTCSR</sequence>